<dbReference type="EMBL" id="CT868385">
    <property type="protein sequence ID" value="CAK81095.1"/>
    <property type="molecule type" value="Genomic_DNA"/>
</dbReference>
<dbReference type="SUPFAM" id="SSF50978">
    <property type="entry name" value="WD40 repeat-like"/>
    <property type="match status" value="1"/>
</dbReference>
<gene>
    <name evidence="3" type="ORF">GSPATT00015955001</name>
</gene>
<dbReference type="OrthoDB" id="303158at2759"/>
<evidence type="ECO:0000256" key="1">
    <source>
        <dbReference type="SAM" id="MobiDB-lite"/>
    </source>
</evidence>
<dbReference type="Gene3D" id="2.60.40.10">
    <property type="entry name" value="Immunoglobulins"/>
    <property type="match status" value="1"/>
</dbReference>
<dbReference type="OMA" id="STHYFIL"/>
<keyword evidence="4" id="KW-1185">Reference proteome</keyword>
<dbReference type="Gene3D" id="2.130.10.10">
    <property type="entry name" value="YVTN repeat-like/Quinoprotein amine dehydrogenase"/>
    <property type="match status" value="1"/>
</dbReference>
<feature type="compositionally biased region" description="Low complexity" evidence="1">
    <location>
        <begin position="289"/>
        <end position="302"/>
    </location>
</feature>
<feature type="region of interest" description="Disordered" evidence="1">
    <location>
        <begin position="279"/>
        <end position="302"/>
    </location>
</feature>
<dbReference type="InterPro" id="IPR036322">
    <property type="entry name" value="WD40_repeat_dom_sf"/>
</dbReference>
<dbReference type="InterPro" id="IPR008962">
    <property type="entry name" value="PapD-like_sf"/>
</dbReference>
<dbReference type="InterPro" id="IPR015943">
    <property type="entry name" value="WD40/YVTN_repeat-like_dom_sf"/>
</dbReference>
<dbReference type="SUPFAM" id="SSF49354">
    <property type="entry name" value="PapD-like"/>
    <property type="match status" value="1"/>
</dbReference>
<proteinExistence type="predicted"/>
<name>A0DDH8_PARTE</name>
<dbReference type="InterPro" id="IPR013783">
    <property type="entry name" value="Ig-like_fold"/>
</dbReference>
<organism evidence="3 4">
    <name type="scientific">Paramecium tetraurelia</name>
    <dbReference type="NCBI Taxonomy" id="5888"/>
    <lineage>
        <taxon>Eukaryota</taxon>
        <taxon>Sar</taxon>
        <taxon>Alveolata</taxon>
        <taxon>Ciliophora</taxon>
        <taxon>Intramacronucleata</taxon>
        <taxon>Oligohymenophorea</taxon>
        <taxon>Peniculida</taxon>
        <taxon>Parameciidae</taxon>
        <taxon>Paramecium</taxon>
    </lineage>
</organism>
<feature type="region of interest" description="Disordered" evidence="1">
    <location>
        <begin position="214"/>
        <end position="248"/>
    </location>
</feature>
<dbReference type="RefSeq" id="XP_001448492.1">
    <property type="nucleotide sequence ID" value="XM_001448455.1"/>
</dbReference>
<reference evidence="3 4" key="1">
    <citation type="journal article" date="2006" name="Nature">
        <title>Global trends of whole-genome duplications revealed by the ciliate Paramecium tetraurelia.</title>
        <authorList>
            <consortium name="Genoscope"/>
            <person name="Aury J.-M."/>
            <person name="Jaillon O."/>
            <person name="Duret L."/>
            <person name="Noel B."/>
            <person name="Jubin C."/>
            <person name="Porcel B.M."/>
            <person name="Segurens B."/>
            <person name="Daubin V."/>
            <person name="Anthouard V."/>
            <person name="Aiach N."/>
            <person name="Arnaiz O."/>
            <person name="Billaut A."/>
            <person name="Beisson J."/>
            <person name="Blanc I."/>
            <person name="Bouhouche K."/>
            <person name="Camara F."/>
            <person name="Duharcourt S."/>
            <person name="Guigo R."/>
            <person name="Gogendeau D."/>
            <person name="Katinka M."/>
            <person name="Keller A.-M."/>
            <person name="Kissmehl R."/>
            <person name="Klotz C."/>
            <person name="Koll F."/>
            <person name="Le Moue A."/>
            <person name="Lepere C."/>
            <person name="Malinsky S."/>
            <person name="Nowacki M."/>
            <person name="Nowak J.K."/>
            <person name="Plattner H."/>
            <person name="Poulain J."/>
            <person name="Ruiz F."/>
            <person name="Serrano V."/>
            <person name="Zagulski M."/>
            <person name="Dessen P."/>
            <person name="Betermier M."/>
            <person name="Weissenbach J."/>
            <person name="Scarpelli C."/>
            <person name="Schachter V."/>
            <person name="Sperling L."/>
            <person name="Meyer E."/>
            <person name="Cohen J."/>
            <person name="Wincker P."/>
        </authorList>
    </citation>
    <scope>NUCLEOTIDE SEQUENCE [LARGE SCALE GENOMIC DNA]</scope>
    <source>
        <strain evidence="3 4">Stock d4-2</strain>
    </source>
</reference>
<evidence type="ECO:0000313" key="3">
    <source>
        <dbReference type="EMBL" id="CAK81095.1"/>
    </source>
</evidence>
<feature type="compositionally biased region" description="Polar residues" evidence="1">
    <location>
        <begin position="279"/>
        <end position="288"/>
    </location>
</feature>
<dbReference type="GeneID" id="5034277"/>
<evidence type="ECO:0000313" key="4">
    <source>
        <dbReference type="Proteomes" id="UP000000600"/>
    </source>
</evidence>
<accession>A0DDH8</accession>
<evidence type="ECO:0000259" key="2">
    <source>
        <dbReference type="PROSITE" id="PS50202"/>
    </source>
</evidence>
<dbReference type="AlphaFoldDB" id="A0DDH8"/>
<dbReference type="Proteomes" id="UP000000600">
    <property type="component" value="Unassembled WGS sequence"/>
</dbReference>
<sequence>MEEEHNHLVEITPEKISISLDNLSTSFNILNLTLQYVPYKIISPNPMIFHIQPEEGILDPCDSIDVKITAIITSSMNFQCFEKNNKLTILTQEDSETDWKNVLIENIQRHDISINIIRSTNPFVKIADNVIIAQIYNNFKFTEEEKKIIIEYIMNKYGKTANYNISNTMMIFRYQNQVQGDVHLLQYPDSTHYFILRTYSPCLLVNTPPKYQLEPMSPQAQKKVKQIEQPQPQPTQQTPKPKKAKDDFKTNLKSSVDKKELKQQQQQLFASFQGQSIKRQFSQEQSGDANQVQEQQNNNGQTEGAQLNEEIQLIKTTSSQKDASSNNQSQIITAEVETQNSQKHIFQSQIVKGQQETASIAKPRYYQSEIIPKNQLELFKYEKFEQSQKPRKKQNLKGNLQNLAPIQMEQKQQINVSEKQYIEQNPPRFKKIANFNTYSKIQFVVLFKDHSYLITVSDKEIITVWNLNMNSQEGQIRDHSEMKKIKILKVYEWADSYEKKLGTLASDQMIRIFSLEEMRLKYIWKIDDFSEITSIAFLSDKDQVCLAGTPLKQFNIFGSKYPKYRFLRIYNSRTLKEIISQKITANEGQILSPVEYTDNENMKHARLNNILAVNKCYKDKDGGEILFYLVDMANVCTLILTLTYEQIQVWSVKNLYYLPSRGSFVVIEKNSPKSYYQNKIFVINVKQLQTDDGLKNGIVCKQFDDSSVLDDEIYVLPRQEQLLKVKGDTVQLIDLKTEVQLSLQISQQMGENPLNIVQSGQIIRIDGESLQILDLIC</sequence>
<dbReference type="InParanoid" id="A0DDH8"/>
<dbReference type="PROSITE" id="PS50202">
    <property type="entry name" value="MSP"/>
    <property type="match status" value="1"/>
</dbReference>
<dbReference type="KEGG" id="ptm:GSPATT00015955001"/>
<feature type="domain" description="MSP" evidence="2">
    <location>
        <begin position="1"/>
        <end position="117"/>
    </location>
</feature>
<protein>
    <recommendedName>
        <fullName evidence="2">MSP domain-containing protein</fullName>
    </recommendedName>
</protein>
<dbReference type="InterPro" id="IPR000535">
    <property type="entry name" value="MSP_dom"/>
</dbReference>
<dbReference type="HOGENOM" id="CLU_360363_0_0_1"/>